<protein>
    <submittedName>
        <fullName evidence="2">DUF905 domain-containing protein</fullName>
    </submittedName>
</protein>
<accession>A0A743SN64</accession>
<gene>
    <name evidence="2" type="ORF">G9F27_005531</name>
</gene>
<proteinExistence type="inferred from homology"/>
<evidence type="ECO:0000313" key="2">
    <source>
        <dbReference type="EMBL" id="HAF2131176.1"/>
    </source>
</evidence>
<sequence length="125" mass="14193">MQDTDKPPLPPGLFTREQAEAVVAVYRNVAVEDEQGSHFRRVIRDSDNQLIWRAWNFEDNAGEWLNRYITSDGIPPLNSPQVPTTPTGHVPFGAHGFFCLCRLINCRGTNNETSQPLWPYKPDTP</sequence>
<dbReference type="InterPro" id="IPR038612">
    <property type="entry name" value="YkfF-like_sf"/>
</dbReference>
<name>A0A743SN64_SALER</name>
<evidence type="ECO:0000256" key="1">
    <source>
        <dbReference type="ARBA" id="ARBA00007059"/>
    </source>
</evidence>
<dbReference type="Pfam" id="PF06006">
    <property type="entry name" value="DUF905"/>
    <property type="match status" value="1"/>
</dbReference>
<dbReference type="EMBL" id="DAAUQX010000105">
    <property type="protein sequence ID" value="HAF2131176.1"/>
    <property type="molecule type" value="Genomic_DNA"/>
</dbReference>
<dbReference type="AlphaFoldDB" id="A0A743SN64"/>
<comment type="caution">
    <text evidence="2">The sequence shown here is derived from an EMBL/GenBank/DDBJ whole genome shotgun (WGS) entry which is preliminary data.</text>
</comment>
<reference evidence="2" key="1">
    <citation type="journal article" date="2018" name="Genome Biol.">
        <title>SKESA: strategic k-mer extension for scrupulous assemblies.</title>
        <authorList>
            <person name="Souvorov A."/>
            <person name="Agarwala R."/>
            <person name="Lipman D.J."/>
        </authorList>
    </citation>
    <scope>NUCLEOTIDE SEQUENCE</scope>
    <source>
        <strain evidence="2">MA.CK_00/00001968</strain>
    </source>
</reference>
<dbReference type="Gene3D" id="3.30.160.130">
    <property type="entry name" value="ykff protein like domains"/>
    <property type="match status" value="1"/>
</dbReference>
<dbReference type="SUPFAM" id="SSF54786">
    <property type="entry name" value="YcfA/nrd intein domain"/>
    <property type="match status" value="1"/>
</dbReference>
<dbReference type="InterPro" id="IPR009253">
    <property type="entry name" value="DUF905"/>
</dbReference>
<comment type="similarity">
    <text evidence="1">Belongs to the UPF0401 family.</text>
</comment>
<organism evidence="2">
    <name type="scientific">Salmonella enterica</name>
    <name type="common">Salmonella choleraesuis</name>
    <dbReference type="NCBI Taxonomy" id="28901"/>
    <lineage>
        <taxon>Bacteria</taxon>
        <taxon>Pseudomonadati</taxon>
        <taxon>Pseudomonadota</taxon>
        <taxon>Gammaproteobacteria</taxon>
        <taxon>Enterobacterales</taxon>
        <taxon>Enterobacteriaceae</taxon>
        <taxon>Salmonella</taxon>
    </lineage>
</organism>
<reference evidence="2" key="2">
    <citation type="submission" date="2020-02" db="EMBL/GenBank/DDBJ databases">
        <authorList>
            <consortium name="NCBI Pathogen Detection Project"/>
        </authorList>
    </citation>
    <scope>NUCLEOTIDE SEQUENCE</scope>
    <source>
        <strain evidence="2">MA.CK_00/00001968</strain>
    </source>
</reference>